<dbReference type="Pfam" id="PF13450">
    <property type="entry name" value="NAD_binding_8"/>
    <property type="match status" value="1"/>
</dbReference>
<dbReference type="Gene3D" id="3.50.50.60">
    <property type="entry name" value="FAD/NAD(P)-binding domain"/>
    <property type="match status" value="1"/>
</dbReference>
<dbReference type="InterPro" id="IPR002937">
    <property type="entry name" value="Amino_oxidase"/>
</dbReference>
<dbReference type="InterPro" id="IPR036188">
    <property type="entry name" value="FAD/NAD-bd_sf"/>
</dbReference>
<organism evidence="2 3">
    <name type="scientific">Exiguobacterium oxidotolerans</name>
    <dbReference type="NCBI Taxonomy" id="223958"/>
    <lineage>
        <taxon>Bacteria</taxon>
        <taxon>Bacillati</taxon>
        <taxon>Bacillota</taxon>
        <taxon>Bacilli</taxon>
        <taxon>Bacillales</taxon>
        <taxon>Bacillales Family XII. Incertae Sedis</taxon>
        <taxon>Exiguobacterium</taxon>
    </lineage>
</organism>
<evidence type="ECO:0000259" key="1">
    <source>
        <dbReference type="Pfam" id="PF01593"/>
    </source>
</evidence>
<dbReference type="AlphaFoldDB" id="A0A653IHM8"/>
<dbReference type="RefSeq" id="WP_159174050.1">
    <property type="nucleotide sequence ID" value="NZ_LR732312.1"/>
</dbReference>
<keyword evidence="3" id="KW-1185">Reference proteome</keyword>
<feature type="domain" description="Amine oxidase" evidence="1">
    <location>
        <begin position="92"/>
        <end position="319"/>
    </location>
</feature>
<sequence length="330" mass="36680">MEQPKRIGIIGGGLAGTFAARQLQVEGYEVEIIEKSQSVGGRMATRRIDQGTADHGAVFFTVRTDELAQEVDEWLERGLIRKWFGDDFPRYIAINGMNQLVQSIARGIPVHLNEQVGRIEADATTLRTIADSQTRVYDAMLVTAPVPQAYDLLQASRLTLDATDHAALGRVTFEPTFVGLFELKEPLEIGEVGLADEGLVPGMLKLVNNAEKEISATPLLSVYMTGEWSEAWYDKEEAETLAEIERLLQAQLGPVELISRQLKRWRYAQARDVFNTPFLKLNHHPLWLAGDAFLEADDASGRTRVESAVISGLRVAATIDAHFKQHVLTK</sequence>
<dbReference type="GO" id="GO:0016491">
    <property type="term" value="F:oxidoreductase activity"/>
    <property type="evidence" value="ECO:0007669"/>
    <property type="project" value="InterPro"/>
</dbReference>
<dbReference type="Gene3D" id="3.90.660.10">
    <property type="match status" value="1"/>
</dbReference>
<name>A0A653IHM8_9BACL</name>
<dbReference type="Proteomes" id="UP000439752">
    <property type="component" value="Unassembled WGS sequence"/>
</dbReference>
<evidence type="ECO:0000313" key="3">
    <source>
        <dbReference type="Proteomes" id="UP000439752"/>
    </source>
</evidence>
<dbReference type="SUPFAM" id="SSF51905">
    <property type="entry name" value="FAD/NAD(P)-binding domain"/>
    <property type="match status" value="1"/>
</dbReference>
<dbReference type="GO" id="GO:0016829">
    <property type="term" value="F:lyase activity"/>
    <property type="evidence" value="ECO:0007669"/>
    <property type="project" value="UniProtKB-KW"/>
</dbReference>
<evidence type="ECO:0000313" key="2">
    <source>
        <dbReference type="EMBL" id="VWX38403.1"/>
    </source>
</evidence>
<keyword evidence="2" id="KW-0456">Lyase</keyword>
<protein>
    <submittedName>
        <fullName evidence="2">Deoxyribodipyrimidine photolyase</fullName>
    </submittedName>
</protein>
<reference evidence="2 3" key="1">
    <citation type="submission" date="2019-10" db="EMBL/GenBank/DDBJ databases">
        <authorList>
            <person name="Karimi E."/>
        </authorList>
    </citation>
    <scope>NUCLEOTIDE SEQUENCE [LARGE SCALE GENOMIC DNA]</scope>
    <source>
        <strain evidence="2">Exiguobacterium sp. 9Y</strain>
    </source>
</reference>
<proteinExistence type="predicted"/>
<gene>
    <name evidence="2" type="ORF">EXIGUO9Y_380162</name>
</gene>
<dbReference type="PRINTS" id="PR00419">
    <property type="entry name" value="ADXRDTASE"/>
</dbReference>
<dbReference type="Pfam" id="PF01593">
    <property type="entry name" value="Amino_oxidase"/>
    <property type="match status" value="1"/>
</dbReference>
<dbReference type="EMBL" id="CABWKQ010000032">
    <property type="protein sequence ID" value="VWX38403.1"/>
    <property type="molecule type" value="Genomic_DNA"/>
</dbReference>
<dbReference type="PANTHER" id="PTHR16128">
    <property type="entry name" value="FAD/NAD(P)-BINDING OXIDOREDUCTASE FAMILY PROTEIN"/>
    <property type="match status" value="1"/>
</dbReference>
<dbReference type="PANTHER" id="PTHR16128:SF5">
    <property type="entry name" value="FAD_NAD(P)-BINDING OXIDOREDUCTASE FAMILY PROTEIN"/>
    <property type="match status" value="1"/>
</dbReference>
<accession>A0A653IHM8</accession>